<organism evidence="2 3">
    <name type="scientific">Podarcis lilfordi</name>
    <name type="common">Lilford's wall lizard</name>
    <dbReference type="NCBI Taxonomy" id="74358"/>
    <lineage>
        <taxon>Eukaryota</taxon>
        <taxon>Metazoa</taxon>
        <taxon>Chordata</taxon>
        <taxon>Craniata</taxon>
        <taxon>Vertebrata</taxon>
        <taxon>Euteleostomi</taxon>
        <taxon>Lepidosauria</taxon>
        <taxon>Squamata</taxon>
        <taxon>Bifurcata</taxon>
        <taxon>Unidentata</taxon>
        <taxon>Episquamata</taxon>
        <taxon>Laterata</taxon>
        <taxon>Lacertibaenia</taxon>
        <taxon>Lacertidae</taxon>
        <taxon>Podarcis</taxon>
    </lineage>
</organism>
<gene>
    <name evidence="2" type="ORF">PODLI_1B020058</name>
</gene>
<name>A0AA35LE15_9SAUR</name>
<evidence type="ECO:0000313" key="3">
    <source>
        <dbReference type="Proteomes" id="UP001178461"/>
    </source>
</evidence>
<evidence type="ECO:0000256" key="1">
    <source>
        <dbReference type="SAM" id="MobiDB-lite"/>
    </source>
</evidence>
<dbReference type="EMBL" id="OX395141">
    <property type="protein sequence ID" value="CAI5794615.1"/>
    <property type="molecule type" value="Genomic_DNA"/>
</dbReference>
<dbReference type="Proteomes" id="UP001178461">
    <property type="component" value="Chromosome 15"/>
</dbReference>
<protein>
    <submittedName>
        <fullName evidence="2">Uncharacterized protein</fullName>
    </submittedName>
</protein>
<keyword evidence="3" id="KW-1185">Reference proteome</keyword>
<sequence length="99" mass="10564">MWVERRRPCQGRPLLARLAATDGAGGSEAWLAPLLGVRISPGSSRPSQARLAQVADASARPARGPNSPSWRCRRARSPPGSRRGREERAVPVVATFPGA</sequence>
<feature type="region of interest" description="Disordered" evidence="1">
    <location>
        <begin position="41"/>
        <end position="99"/>
    </location>
</feature>
<evidence type="ECO:0000313" key="2">
    <source>
        <dbReference type="EMBL" id="CAI5794615.1"/>
    </source>
</evidence>
<accession>A0AA35LE15</accession>
<reference evidence="2" key="1">
    <citation type="submission" date="2022-12" db="EMBL/GenBank/DDBJ databases">
        <authorList>
            <person name="Alioto T."/>
            <person name="Alioto T."/>
            <person name="Gomez Garrido J."/>
        </authorList>
    </citation>
    <scope>NUCLEOTIDE SEQUENCE</scope>
</reference>
<dbReference type="AlphaFoldDB" id="A0AA35LE15"/>
<proteinExistence type="predicted"/>